<organism evidence="2 3">
    <name type="scientific">Paralimibaculum aggregatum</name>
    <dbReference type="NCBI Taxonomy" id="3036245"/>
    <lineage>
        <taxon>Bacteria</taxon>
        <taxon>Pseudomonadati</taxon>
        <taxon>Pseudomonadota</taxon>
        <taxon>Alphaproteobacteria</taxon>
        <taxon>Rhodobacterales</taxon>
        <taxon>Paracoccaceae</taxon>
        <taxon>Paralimibaculum</taxon>
    </lineage>
</organism>
<proteinExistence type="predicted"/>
<reference evidence="2 3" key="1">
    <citation type="submission" date="2023-04" db="EMBL/GenBank/DDBJ databases">
        <title>Marinoamorphus aggregata gen. nov., sp. Nov., isolate from tissue of brittle star Ophioplocus japonicus.</title>
        <authorList>
            <person name="Kawano K."/>
            <person name="Sawayama S."/>
            <person name="Nakagawa S."/>
        </authorList>
    </citation>
    <scope>NUCLEOTIDE SEQUENCE [LARGE SCALE GENOMIC DNA]</scope>
    <source>
        <strain evidence="2 3">NKW23</strain>
    </source>
</reference>
<dbReference type="InterPro" id="IPR046540">
    <property type="entry name" value="DMFA2_C"/>
</dbReference>
<feature type="domain" description="N,N-dimethylformamidase beta subunit-like C-terminal" evidence="1">
    <location>
        <begin position="282"/>
        <end position="714"/>
    </location>
</feature>
<sequence length="743" mass="79221">MIPLTGYTDRLSARPGERIEFRLSCSVAEEVEARLVRVICGDPNPAGPGLVEADLGAVYRARHPVREQAAWTGSHAVIEAAETALPAAGITLEALVWPTRPGAGAQAVLSCFDPAAGTGLALGLDDAGHACLTLGGAGAAPQRIAAPAPCPVRRWVRLRASYDPATGRAAVGAVETAPPFGEARPAQAEAVSAAAPGPLPARWHIAALGPDPASGRPAAPFSGKIEAPAIRIGALPADRLLAPETGLAALAAWDFTRGIATTRIEDTGPHARHGRLVNLPARAMTGHNWTGREHCWRHAPEQYGAIHFHDTDLADCGWETTFTFAVPETLPSGVYAMRLSAGGETDAIPFFVPPPRGRRGHDLVVLIPTFTYVVYGNFDRPDFDEGYRARAAALGMGRHFPADHPEYGRSTYNTHSDDSGICHSSHLRPMMTMRPGYMSQDDPAGSGLRHFPADTHLLAWLEAKGIGFDVLTDDELDREGPAALSGYRAALTCSHPEYHTGATLDAYRAYRNGGGRLAYLGGNGFYWRVARHPEMPEAIEIRRGEGGIRSWAAEPGEYFNAFDGAYGGLWRRQGRPPQALVGVGFSAQGTFEGARYRLMPAAEDPRAAWIFDGVAGIEDGVFGDFGLSGGGAAGFELDRADTRLGTPDHALVLARSEGHSARFIAVHEEQLTHIVTLPGERPEDLVRAEIVLFETPAGGAVFSTGSITFCGSLPHAGFDNPVSAMLERVVRRFLDPAPFTMPP</sequence>
<evidence type="ECO:0000259" key="1">
    <source>
        <dbReference type="Pfam" id="PF20254"/>
    </source>
</evidence>
<dbReference type="Proteomes" id="UP001239909">
    <property type="component" value="Unassembled WGS sequence"/>
</dbReference>
<dbReference type="RefSeq" id="WP_285670776.1">
    <property type="nucleotide sequence ID" value="NZ_BSYI01000007.1"/>
</dbReference>
<accession>A0ABQ6LHX4</accession>
<dbReference type="EMBL" id="BSYI01000007">
    <property type="protein sequence ID" value="GMG82031.1"/>
    <property type="molecule type" value="Genomic_DNA"/>
</dbReference>
<keyword evidence="3" id="KW-1185">Reference proteome</keyword>
<evidence type="ECO:0000313" key="2">
    <source>
        <dbReference type="EMBL" id="GMG82031.1"/>
    </source>
</evidence>
<comment type="caution">
    <text evidence="2">The sequence shown here is derived from an EMBL/GenBank/DDBJ whole genome shotgun (WGS) entry which is preliminary data.</text>
</comment>
<evidence type="ECO:0000313" key="3">
    <source>
        <dbReference type="Proteomes" id="UP001239909"/>
    </source>
</evidence>
<protein>
    <submittedName>
        <fullName evidence="2">N,N-dimethylformamidase</fullName>
    </submittedName>
</protein>
<gene>
    <name evidence="2" type="ORF">LNKW23_12440</name>
</gene>
<dbReference type="Pfam" id="PF20254">
    <property type="entry name" value="DMFA2_C"/>
    <property type="match status" value="1"/>
</dbReference>
<name>A0ABQ6LHX4_9RHOB</name>